<keyword evidence="5 12" id="KW-0732">Signal</keyword>
<dbReference type="PANTHER" id="PTHR12428:SF65">
    <property type="entry name" value="CYTOCHROME C OXIDASE ASSEMBLY PROTEIN COX18, MITOCHONDRIAL"/>
    <property type="match status" value="1"/>
</dbReference>
<protein>
    <recommendedName>
        <fullName evidence="12">Membrane protein insertase YidC</fullName>
    </recommendedName>
    <alternativeName>
        <fullName evidence="12">Foldase YidC</fullName>
    </alternativeName>
    <alternativeName>
        <fullName evidence="12">Membrane integrase YidC</fullName>
    </alternativeName>
    <alternativeName>
        <fullName evidence="12">Membrane protein YidC</fullName>
    </alternativeName>
</protein>
<name>A0ABU9XJ17_9BACI</name>
<organism evidence="14 15">
    <name type="scientific">Ornithinibacillus xuwenensis</name>
    <dbReference type="NCBI Taxonomy" id="3144668"/>
    <lineage>
        <taxon>Bacteria</taxon>
        <taxon>Bacillati</taxon>
        <taxon>Bacillota</taxon>
        <taxon>Bacilli</taxon>
        <taxon>Bacillales</taxon>
        <taxon>Bacillaceae</taxon>
        <taxon>Ornithinibacillus</taxon>
    </lineage>
</organism>
<gene>
    <name evidence="12 14" type="primary">yidC</name>
    <name evidence="14" type="ORF">ABC228_14015</name>
</gene>
<keyword evidence="8 12" id="KW-0472">Membrane</keyword>
<dbReference type="PRINTS" id="PR00701">
    <property type="entry name" value="60KDINNERMP"/>
</dbReference>
<evidence type="ECO:0000313" key="14">
    <source>
        <dbReference type="EMBL" id="MEN2768293.1"/>
    </source>
</evidence>
<dbReference type="InterPro" id="IPR047196">
    <property type="entry name" value="YidC_ALB_C"/>
</dbReference>
<dbReference type="RefSeq" id="WP_345825771.1">
    <property type="nucleotide sequence ID" value="NZ_JBDIML010000004.1"/>
</dbReference>
<feature type="transmembrane region" description="Helical" evidence="12">
    <location>
        <begin position="212"/>
        <end position="238"/>
    </location>
</feature>
<comment type="function">
    <text evidence="12">Required for the insertion and/or proper folding and/or complex formation of integral membrane proteins into the membrane. Involved in integration of membrane proteins that insert both dependently and independently of the Sec translocase complex, as well as at least some lipoproteins.</text>
</comment>
<dbReference type="InterPro" id="IPR001708">
    <property type="entry name" value="YidC/ALB3/OXA1/COX18"/>
</dbReference>
<keyword evidence="9" id="KW-0564">Palmitate</keyword>
<keyword evidence="10 12" id="KW-0143">Chaperone</keyword>
<proteinExistence type="inferred from homology"/>
<dbReference type="EMBL" id="JBDIML010000004">
    <property type="protein sequence ID" value="MEN2768293.1"/>
    <property type="molecule type" value="Genomic_DNA"/>
</dbReference>
<accession>A0ABU9XJ17</accession>
<keyword evidence="6 12" id="KW-0653">Protein transport</keyword>
<evidence type="ECO:0000256" key="12">
    <source>
        <dbReference type="HAMAP-Rule" id="MF_01811"/>
    </source>
</evidence>
<dbReference type="PANTHER" id="PTHR12428">
    <property type="entry name" value="OXA1"/>
    <property type="match status" value="1"/>
</dbReference>
<comment type="caution">
    <text evidence="14">The sequence shown here is derived from an EMBL/GenBank/DDBJ whole genome shotgun (WGS) entry which is preliminary data.</text>
</comment>
<dbReference type="PROSITE" id="PS51257">
    <property type="entry name" value="PROKAR_LIPOPROTEIN"/>
    <property type="match status" value="1"/>
</dbReference>
<evidence type="ECO:0000259" key="13">
    <source>
        <dbReference type="Pfam" id="PF02096"/>
    </source>
</evidence>
<dbReference type="Proteomes" id="UP001444625">
    <property type="component" value="Unassembled WGS sequence"/>
</dbReference>
<evidence type="ECO:0000313" key="15">
    <source>
        <dbReference type="Proteomes" id="UP001444625"/>
    </source>
</evidence>
<sequence>MEKQSVFTFFKKYSVIGIILLIVFLAGCQGSGDSSADSGWFNHYFIGTFSSLIKAVAGFFDDNYGLSIIVLTLGIRLIILPFMLKQTKNNLRTQDKMKELKPEMDEIQKKYKDKRDPESQRKMQQEMMQLYQKHNFNPLASLGGCLPMLIQAPFLIGFYYAIRQTPEIASHSFLWFDLGERDLIMVAIAVAVYFLQYKVSQIGLDEKMKKQMAVIGLISPIMIGIISFNTVAALPLYWTVGGSFMVIQTLISKKIYLAHKAENEE</sequence>
<evidence type="ECO:0000256" key="10">
    <source>
        <dbReference type="ARBA" id="ARBA00023186"/>
    </source>
</evidence>
<evidence type="ECO:0000256" key="11">
    <source>
        <dbReference type="ARBA" id="ARBA00023288"/>
    </source>
</evidence>
<reference evidence="14 15" key="1">
    <citation type="submission" date="2024-05" db="EMBL/GenBank/DDBJ databases">
        <authorList>
            <person name="Haq I."/>
            <person name="Ullah Z."/>
            <person name="Ahmad R."/>
            <person name="Li M."/>
            <person name="Tong Y."/>
        </authorList>
    </citation>
    <scope>NUCLEOTIDE SEQUENCE [LARGE SCALE GENOMIC DNA]</scope>
    <source>
        <strain evidence="14 15">16A2E</strain>
    </source>
</reference>
<evidence type="ECO:0000256" key="5">
    <source>
        <dbReference type="ARBA" id="ARBA00022729"/>
    </source>
</evidence>
<keyword evidence="4 12" id="KW-0812">Transmembrane</keyword>
<feature type="domain" description="Membrane insertase YidC/Oxa/ALB C-terminal" evidence="13">
    <location>
        <begin position="64"/>
        <end position="253"/>
    </location>
</feature>
<feature type="transmembrane region" description="Helical" evidence="12">
    <location>
        <begin position="139"/>
        <end position="162"/>
    </location>
</feature>
<feature type="transmembrane region" description="Helical" evidence="12">
    <location>
        <begin position="182"/>
        <end position="200"/>
    </location>
</feature>
<dbReference type="InterPro" id="IPR028055">
    <property type="entry name" value="YidC/Oxa/ALB_C"/>
</dbReference>
<evidence type="ECO:0000256" key="2">
    <source>
        <dbReference type="ARBA" id="ARBA00022448"/>
    </source>
</evidence>
<evidence type="ECO:0000256" key="6">
    <source>
        <dbReference type="ARBA" id="ARBA00022927"/>
    </source>
</evidence>
<dbReference type="HAMAP" id="MF_01811">
    <property type="entry name" value="YidC_type2"/>
    <property type="match status" value="1"/>
</dbReference>
<evidence type="ECO:0000256" key="3">
    <source>
        <dbReference type="ARBA" id="ARBA00022475"/>
    </source>
</evidence>
<evidence type="ECO:0000256" key="7">
    <source>
        <dbReference type="ARBA" id="ARBA00022989"/>
    </source>
</evidence>
<dbReference type="NCBIfam" id="TIGR03592">
    <property type="entry name" value="yidC_oxa1_cterm"/>
    <property type="match status" value="1"/>
</dbReference>
<evidence type="ECO:0000256" key="8">
    <source>
        <dbReference type="ARBA" id="ARBA00023136"/>
    </source>
</evidence>
<keyword evidence="7 12" id="KW-1133">Transmembrane helix</keyword>
<keyword evidence="11 12" id="KW-0449">Lipoprotein</keyword>
<keyword evidence="3 12" id="KW-1003">Cell membrane</keyword>
<comment type="subcellular location">
    <subcellularLocation>
        <location evidence="1 12">Cell membrane</location>
        <topology evidence="1 12">Multi-pass membrane protein</topology>
    </subcellularLocation>
</comment>
<dbReference type="Pfam" id="PF02096">
    <property type="entry name" value="60KD_IMP"/>
    <property type="match status" value="1"/>
</dbReference>
<evidence type="ECO:0000256" key="4">
    <source>
        <dbReference type="ARBA" id="ARBA00022692"/>
    </source>
</evidence>
<dbReference type="InterPro" id="IPR023060">
    <property type="entry name" value="YidC/YidC1/YidC2_Firmicutes"/>
</dbReference>
<keyword evidence="2 12" id="KW-0813">Transport</keyword>
<evidence type="ECO:0000256" key="9">
    <source>
        <dbReference type="ARBA" id="ARBA00023139"/>
    </source>
</evidence>
<feature type="transmembrane region" description="Helical" evidence="12">
    <location>
        <begin position="64"/>
        <end position="84"/>
    </location>
</feature>
<dbReference type="CDD" id="cd20070">
    <property type="entry name" value="5TM_YidC_Alb3"/>
    <property type="match status" value="1"/>
</dbReference>
<keyword evidence="15" id="KW-1185">Reference proteome</keyword>
<evidence type="ECO:0000256" key="1">
    <source>
        <dbReference type="ARBA" id="ARBA00004651"/>
    </source>
</evidence>
<comment type="similarity">
    <text evidence="12">Belongs to the OXA1/ALB3/YidC family. Type 2 subfamily.</text>
</comment>